<evidence type="ECO:0000313" key="2">
    <source>
        <dbReference type="EMBL" id="QNP75348.1"/>
    </source>
</evidence>
<reference evidence="2 3" key="1">
    <citation type="submission" date="2020-08" db="EMBL/GenBank/DDBJ databases">
        <title>A novel species.</title>
        <authorList>
            <person name="Gao J."/>
        </authorList>
    </citation>
    <scope>NUCLEOTIDE SEQUENCE [LARGE SCALE GENOMIC DNA]</scope>
    <source>
        <strain evidence="2 3">CRXT-G-22</strain>
    </source>
</reference>
<dbReference type="RefSeq" id="WP_187752269.1">
    <property type="nucleotide sequence ID" value="NZ_CP060828.1"/>
</dbReference>
<gene>
    <name evidence="2" type="ORF">IAG44_42065</name>
</gene>
<feature type="region of interest" description="Disordered" evidence="1">
    <location>
        <begin position="45"/>
        <end position="69"/>
    </location>
</feature>
<dbReference type="KEGG" id="sroi:IAG44_42065"/>
<sequence>MAERESTALDEAAVVEATLPDSGSLPSGWNATQDKSVDHAAQRFGTRALPVPAPVPGLGGRGMYPAPDC</sequence>
<evidence type="ECO:0000256" key="1">
    <source>
        <dbReference type="SAM" id="MobiDB-lite"/>
    </source>
</evidence>
<accession>A0A7H0IRD2</accession>
<dbReference type="Proteomes" id="UP000516052">
    <property type="component" value="Chromosome"/>
</dbReference>
<protein>
    <submittedName>
        <fullName evidence="2">Uncharacterized protein</fullName>
    </submittedName>
</protein>
<organism evidence="2 3">
    <name type="scientific">Streptomyces roseirectus</name>
    <dbReference type="NCBI Taxonomy" id="2768066"/>
    <lineage>
        <taxon>Bacteria</taxon>
        <taxon>Bacillati</taxon>
        <taxon>Actinomycetota</taxon>
        <taxon>Actinomycetes</taxon>
        <taxon>Kitasatosporales</taxon>
        <taxon>Streptomycetaceae</taxon>
        <taxon>Streptomyces</taxon>
    </lineage>
</organism>
<dbReference type="AlphaFoldDB" id="A0A7H0IRD2"/>
<name>A0A7H0IRD2_9ACTN</name>
<proteinExistence type="predicted"/>
<dbReference type="EMBL" id="CP060828">
    <property type="protein sequence ID" value="QNP75348.1"/>
    <property type="molecule type" value="Genomic_DNA"/>
</dbReference>
<keyword evidence="3" id="KW-1185">Reference proteome</keyword>
<evidence type="ECO:0000313" key="3">
    <source>
        <dbReference type="Proteomes" id="UP000516052"/>
    </source>
</evidence>